<dbReference type="EMBL" id="VHIQ01000005">
    <property type="protein sequence ID" value="TPV32743.1"/>
    <property type="molecule type" value="Genomic_DNA"/>
</dbReference>
<comment type="caution">
    <text evidence="2">The sequence shown here is derived from an EMBL/GenBank/DDBJ whole genome shotgun (WGS) entry which is preliminary data.</text>
</comment>
<evidence type="ECO:0000256" key="1">
    <source>
        <dbReference type="SAM" id="Phobius"/>
    </source>
</evidence>
<feature type="transmembrane region" description="Helical" evidence="1">
    <location>
        <begin position="21"/>
        <end position="42"/>
    </location>
</feature>
<sequence length="354" mass="41713">MIKFFRKIRYELMEKNKTAKYLKYAIGEIILVVIGILIALWINTLNQEKAQQKKIDSILIKIQNDILQDIDNADWLLENYMRKDSIYTRMMSDDLSPEDIKAIPGGSYGLGFVTTWWMEYHIQTNGYNLLKENIDIVPKKYDDLIKTLDEIYTYNRTTFETYNSNSGDIARQYKYYLSDNQPWNAVDEFNGKRSDAKIEFILNNPKFKNQMADMLGSVSAMVWEFSNYKYEITELYLEINRLLGENARPLPKEIRLTSVDNPEDAEDFVGIYQFSDGHRNILKSETIEVYLKNKDLYIKTTNNETGPLLQLHAEKPIFSKVYGYFTMRFIPERNTIKMYFATNGINEWTKMKPK</sequence>
<dbReference type="OrthoDB" id="1414794at2"/>
<keyword evidence="1" id="KW-0812">Transmembrane</keyword>
<reference evidence="2 3" key="1">
    <citation type="submission" date="2019-06" db="EMBL/GenBank/DDBJ databases">
        <title>Flavobacteriaceae Paucihalobacterium erythroidium CWB-1, complete genome.</title>
        <authorList>
            <person name="Wu S."/>
        </authorList>
    </citation>
    <scope>NUCLEOTIDE SEQUENCE [LARGE SCALE GENOMIC DNA]</scope>
    <source>
        <strain evidence="2 3">CWB-1</strain>
    </source>
</reference>
<dbReference type="Proteomes" id="UP000317332">
    <property type="component" value="Unassembled WGS sequence"/>
</dbReference>
<organism evidence="2 3">
    <name type="scientific">Paucihalobacter ruber</name>
    <dbReference type="NCBI Taxonomy" id="2567861"/>
    <lineage>
        <taxon>Bacteria</taxon>
        <taxon>Pseudomonadati</taxon>
        <taxon>Bacteroidota</taxon>
        <taxon>Flavobacteriia</taxon>
        <taxon>Flavobacteriales</taxon>
        <taxon>Flavobacteriaceae</taxon>
        <taxon>Paucihalobacter</taxon>
    </lineage>
</organism>
<proteinExistence type="predicted"/>
<accession>A0A506PFW3</accession>
<keyword evidence="1" id="KW-0472">Membrane</keyword>
<name>A0A506PFW3_9FLAO</name>
<keyword evidence="1" id="KW-1133">Transmembrane helix</keyword>
<dbReference type="RefSeq" id="WP_140990490.1">
    <property type="nucleotide sequence ID" value="NZ_VHIQ01000005.1"/>
</dbReference>
<evidence type="ECO:0000313" key="2">
    <source>
        <dbReference type="EMBL" id="TPV32743.1"/>
    </source>
</evidence>
<dbReference type="AlphaFoldDB" id="A0A506PFW3"/>
<gene>
    <name evidence="2" type="ORF">FJ651_10530</name>
</gene>
<protein>
    <submittedName>
        <fullName evidence="2">Uncharacterized protein</fullName>
    </submittedName>
</protein>
<evidence type="ECO:0000313" key="3">
    <source>
        <dbReference type="Proteomes" id="UP000317332"/>
    </source>
</evidence>
<keyword evidence="3" id="KW-1185">Reference proteome</keyword>